<keyword evidence="4" id="KW-0645">Protease</keyword>
<name>A0A4C1SHX3_EUMVA</name>
<dbReference type="PANTHER" id="PTHR11731">
    <property type="entry name" value="PROTEASE FAMILY S9B,C DIPEPTIDYL-PEPTIDASE IV-RELATED"/>
    <property type="match status" value="1"/>
</dbReference>
<keyword evidence="2" id="KW-1133">Transmembrane helix</keyword>
<dbReference type="GO" id="GO:0005886">
    <property type="term" value="C:plasma membrane"/>
    <property type="evidence" value="ECO:0007669"/>
    <property type="project" value="TreeGrafter"/>
</dbReference>
<dbReference type="STRING" id="151549.A0A4C1SHX3"/>
<dbReference type="Pfam" id="PF00930">
    <property type="entry name" value="DPPIV_N"/>
    <property type="match status" value="1"/>
</dbReference>
<feature type="region of interest" description="Disordered" evidence="1">
    <location>
        <begin position="43"/>
        <end position="88"/>
    </location>
</feature>
<dbReference type="EMBL" id="BGZK01003478">
    <property type="protein sequence ID" value="GBP01759.1"/>
    <property type="molecule type" value="Genomic_DNA"/>
</dbReference>
<keyword evidence="2" id="KW-0472">Membrane</keyword>
<keyword evidence="4" id="KW-0378">Hydrolase</keyword>
<accession>A0A4C1SHX3</accession>
<dbReference type="GO" id="GO:0004177">
    <property type="term" value="F:aminopeptidase activity"/>
    <property type="evidence" value="ECO:0007669"/>
    <property type="project" value="UniProtKB-KW"/>
</dbReference>
<feature type="compositionally biased region" description="Basic and acidic residues" evidence="1">
    <location>
        <begin position="56"/>
        <end position="66"/>
    </location>
</feature>
<protein>
    <submittedName>
        <fullName evidence="4">Probable dipeptidyl-aminopeptidase B</fullName>
    </submittedName>
</protein>
<gene>
    <name evidence="4" type="primary">dapB</name>
    <name evidence="4" type="ORF">EVAR_70191_1</name>
</gene>
<comment type="caution">
    <text evidence="4">The sequence shown here is derived from an EMBL/GenBank/DDBJ whole genome shotgun (WGS) entry which is preliminary data.</text>
</comment>
<dbReference type="PANTHER" id="PTHR11731:SF135">
    <property type="entry name" value="INACTIVE DIPEPTIDYL PEPTIDASE 10-LIKE PROTEIN"/>
    <property type="match status" value="1"/>
</dbReference>
<organism evidence="4 5">
    <name type="scientific">Eumeta variegata</name>
    <name type="common">Bagworm moth</name>
    <name type="synonym">Eumeta japonica</name>
    <dbReference type="NCBI Taxonomy" id="151549"/>
    <lineage>
        <taxon>Eukaryota</taxon>
        <taxon>Metazoa</taxon>
        <taxon>Ecdysozoa</taxon>
        <taxon>Arthropoda</taxon>
        <taxon>Hexapoda</taxon>
        <taxon>Insecta</taxon>
        <taxon>Pterygota</taxon>
        <taxon>Neoptera</taxon>
        <taxon>Endopterygota</taxon>
        <taxon>Lepidoptera</taxon>
        <taxon>Glossata</taxon>
        <taxon>Ditrysia</taxon>
        <taxon>Tineoidea</taxon>
        <taxon>Psychidae</taxon>
        <taxon>Oiketicinae</taxon>
        <taxon>Eumeta</taxon>
    </lineage>
</organism>
<keyword evidence="2" id="KW-0812">Transmembrane</keyword>
<keyword evidence="4" id="KW-0031">Aminopeptidase</keyword>
<dbReference type="InterPro" id="IPR050278">
    <property type="entry name" value="Serine_Prot_S9B/DPPIV"/>
</dbReference>
<dbReference type="Proteomes" id="UP000299102">
    <property type="component" value="Unassembled WGS sequence"/>
</dbReference>
<sequence>MIEEIRRQRHLSLLRRKNMRRLIHAARGRATFSIGRLWARRAPTGASSQKYGTGHLCRERGRERADPGPADDASGRRQRSPHGQYPGRKLRELNAVEFKVSADQKFVLLISDVRPRWGHVRLARYHVYDVTTRNKFPLSPVEDDRNAPLLQYAEWSPAGAALVFVHDNDIYYKPKVLKPLVCRITNTGVKQMYAIITAFALFDLALPLWALPTLRARRRQDASSERYGNIA</sequence>
<feature type="transmembrane region" description="Helical" evidence="2">
    <location>
        <begin position="192"/>
        <end position="211"/>
    </location>
</feature>
<proteinExistence type="predicted"/>
<dbReference type="InterPro" id="IPR002469">
    <property type="entry name" value="Peptidase_S9B_N"/>
</dbReference>
<evidence type="ECO:0000259" key="3">
    <source>
        <dbReference type="Pfam" id="PF00930"/>
    </source>
</evidence>
<evidence type="ECO:0000256" key="1">
    <source>
        <dbReference type="SAM" id="MobiDB-lite"/>
    </source>
</evidence>
<dbReference type="GO" id="GO:0006508">
    <property type="term" value="P:proteolysis"/>
    <property type="evidence" value="ECO:0007669"/>
    <property type="project" value="InterPro"/>
</dbReference>
<evidence type="ECO:0000313" key="4">
    <source>
        <dbReference type="EMBL" id="GBP01759.1"/>
    </source>
</evidence>
<dbReference type="SUPFAM" id="SSF82171">
    <property type="entry name" value="DPP6 N-terminal domain-like"/>
    <property type="match status" value="1"/>
</dbReference>
<evidence type="ECO:0000313" key="5">
    <source>
        <dbReference type="Proteomes" id="UP000299102"/>
    </source>
</evidence>
<reference evidence="4 5" key="1">
    <citation type="journal article" date="2019" name="Commun. Biol.">
        <title>The bagworm genome reveals a unique fibroin gene that provides high tensile strength.</title>
        <authorList>
            <person name="Kono N."/>
            <person name="Nakamura H."/>
            <person name="Ohtoshi R."/>
            <person name="Tomita M."/>
            <person name="Numata K."/>
            <person name="Arakawa K."/>
        </authorList>
    </citation>
    <scope>NUCLEOTIDE SEQUENCE [LARGE SCALE GENOMIC DNA]</scope>
</reference>
<feature type="domain" description="Dipeptidylpeptidase IV N-terminal" evidence="3">
    <location>
        <begin position="101"/>
        <end position="193"/>
    </location>
</feature>
<evidence type="ECO:0000256" key="2">
    <source>
        <dbReference type="SAM" id="Phobius"/>
    </source>
</evidence>
<dbReference type="AlphaFoldDB" id="A0A4C1SHX3"/>
<keyword evidence="5" id="KW-1185">Reference proteome</keyword>
<dbReference type="Gene3D" id="2.140.10.30">
    <property type="entry name" value="Dipeptidylpeptidase IV, N-terminal domain"/>
    <property type="match status" value="1"/>
</dbReference>
<dbReference type="OrthoDB" id="7339139at2759"/>